<feature type="transmembrane region" description="Helical" evidence="7">
    <location>
        <begin position="265"/>
        <end position="283"/>
    </location>
</feature>
<keyword evidence="4 7" id="KW-1133">Transmembrane helix</keyword>
<feature type="domain" description="EamA" evidence="8">
    <location>
        <begin position="385"/>
        <end position="459"/>
    </location>
</feature>
<organism evidence="9">
    <name type="scientific">Amphora coffeiformis</name>
    <dbReference type="NCBI Taxonomy" id="265554"/>
    <lineage>
        <taxon>Eukaryota</taxon>
        <taxon>Sar</taxon>
        <taxon>Stramenopiles</taxon>
        <taxon>Ochrophyta</taxon>
        <taxon>Bacillariophyta</taxon>
        <taxon>Bacillariophyceae</taxon>
        <taxon>Bacillariophycidae</taxon>
        <taxon>Thalassiophysales</taxon>
        <taxon>Catenulaceae</taxon>
        <taxon>Amphora</taxon>
    </lineage>
</organism>
<dbReference type="InterPro" id="IPR037185">
    <property type="entry name" value="EmrE-like"/>
</dbReference>
<feature type="transmembrane region" description="Helical" evidence="7">
    <location>
        <begin position="171"/>
        <end position="191"/>
    </location>
</feature>
<feature type="transmembrane region" description="Helical" evidence="7">
    <location>
        <begin position="352"/>
        <end position="369"/>
    </location>
</feature>
<evidence type="ECO:0000256" key="2">
    <source>
        <dbReference type="ARBA" id="ARBA00022475"/>
    </source>
</evidence>
<feature type="transmembrane region" description="Helical" evidence="7">
    <location>
        <begin position="203"/>
        <end position="221"/>
    </location>
</feature>
<gene>
    <name evidence="9" type="ORF">ACOF00016_LOCUS2090</name>
</gene>
<feature type="region of interest" description="Disordered" evidence="6">
    <location>
        <begin position="102"/>
        <end position="165"/>
    </location>
</feature>
<feature type="transmembrane region" description="Helical" evidence="7">
    <location>
        <begin position="445"/>
        <end position="463"/>
    </location>
</feature>
<evidence type="ECO:0000256" key="5">
    <source>
        <dbReference type="ARBA" id="ARBA00023136"/>
    </source>
</evidence>
<keyword evidence="5 7" id="KW-0472">Membrane</keyword>
<dbReference type="InterPro" id="IPR051258">
    <property type="entry name" value="Diverse_Substrate_Transporter"/>
</dbReference>
<evidence type="ECO:0000259" key="8">
    <source>
        <dbReference type="Pfam" id="PF00892"/>
    </source>
</evidence>
<reference evidence="9" key="1">
    <citation type="submission" date="2021-01" db="EMBL/GenBank/DDBJ databases">
        <authorList>
            <person name="Corre E."/>
            <person name="Pelletier E."/>
            <person name="Niang G."/>
            <person name="Scheremetjew M."/>
            <person name="Finn R."/>
            <person name="Kale V."/>
            <person name="Holt S."/>
            <person name="Cochrane G."/>
            <person name="Meng A."/>
            <person name="Brown T."/>
            <person name="Cohen L."/>
        </authorList>
    </citation>
    <scope>NUCLEOTIDE SEQUENCE</scope>
    <source>
        <strain evidence="9">CCMP127</strain>
    </source>
</reference>
<proteinExistence type="predicted"/>
<feature type="compositionally biased region" description="Basic and acidic residues" evidence="6">
    <location>
        <begin position="125"/>
        <end position="138"/>
    </location>
</feature>
<feature type="compositionally biased region" description="Polar residues" evidence="6">
    <location>
        <begin position="105"/>
        <end position="119"/>
    </location>
</feature>
<evidence type="ECO:0000256" key="1">
    <source>
        <dbReference type="ARBA" id="ARBA00004651"/>
    </source>
</evidence>
<feature type="domain" description="EamA" evidence="8">
    <location>
        <begin position="175"/>
        <end position="306"/>
    </location>
</feature>
<feature type="transmembrane region" description="Helical" evidence="7">
    <location>
        <begin position="233"/>
        <end position="253"/>
    </location>
</feature>
<dbReference type="SUPFAM" id="SSF103481">
    <property type="entry name" value="Multidrug resistance efflux transporter EmrE"/>
    <property type="match status" value="2"/>
</dbReference>
<feature type="transmembrane region" description="Helical" evidence="7">
    <location>
        <begin position="381"/>
        <end position="405"/>
    </location>
</feature>
<evidence type="ECO:0000256" key="4">
    <source>
        <dbReference type="ARBA" id="ARBA00022989"/>
    </source>
</evidence>
<comment type="subcellular location">
    <subcellularLocation>
        <location evidence="1">Cell membrane</location>
        <topology evidence="1">Multi-pass membrane protein</topology>
    </subcellularLocation>
</comment>
<accession>A0A7S3KZR1</accession>
<evidence type="ECO:0000256" key="6">
    <source>
        <dbReference type="SAM" id="MobiDB-lite"/>
    </source>
</evidence>
<dbReference type="InterPro" id="IPR000620">
    <property type="entry name" value="EamA_dom"/>
</dbReference>
<dbReference type="PANTHER" id="PTHR42920">
    <property type="entry name" value="OS03G0707200 PROTEIN-RELATED"/>
    <property type="match status" value="1"/>
</dbReference>
<dbReference type="EMBL" id="HBIM01002390">
    <property type="protein sequence ID" value="CAE0403902.1"/>
    <property type="molecule type" value="Transcribed_RNA"/>
</dbReference>
<feature type="transmembrane region" description="Helical" evidence="7">
    <location>
        <begin position="295"/>
        <end position="313"/>
    </location>
</feature>
<dbReference type="AlphaFoldDB" id="A0A7S3KZR1"/>
<evidence type="ECO:0000256" key="3">
    <source>
        <dbReference type="ARBA" id="ARBA00022692"/>
    </source>
</evidence>
<keyword evidence="3 7" id="KW-0812">Transmembrane</keyword>
<dbReference type="GO" id="GO:0005886">
    <property type="term" value="C:plasma membrane"/>
    <property type="evidence" value="ECO:0007669"/>
    <property type="project" value="UniProtKB-SubCell"/>
</dbReference>
<keyword evidence="2" id="KW-1003">Cell membrane</keyword>
<protein>
    <recommendedName>
        <fullName evidence="8">EamA domain-containing protein</fullName>
    </recommendedName>
</protein>
<evidence type="ECO:0000313" key="9">
    <source>
        <dbReference type="EMBL" id="CAE0403902.1"/>
    </source>
</evidence>
<dbReference type="Pfam" id="PF00892">
    <property type="entry name" value="EamA"/>
    <property type="match status" value="2"/>
</dbReference>
<dbReference type="PANTHER" id="PTHR42920:SF5">
    <property type="entry name" value="EAMA DOMAIN-CONTAINING PROTEIN"/>
    <property type="match status" value="1"/>
</dbReference>
<feature type="compositionally biased region" description="Low complexity" evidence="6">
    <location>
        <begin position="139"/>
        <end position="153"/>
    </location>
</feature>
<evidence type="ECO:0000256" key="7">
    <source>
        <dbReference type="SAM" id="Phobius"/>
    </source>
</evidence>
<name>A0A7S3KZR1_9STRA</name>
<sequence length="496" mass="53184">MSQDWLRPTTAVVTPAPSTGVLKRHQLQRTNSSSTINAALAAAPTTPTSPKSNPSTLFALRNAVRNAWRNPYSQKSSSSSNNQRVQQQQQLPAELPLVVMEKEPQQQQLEQGVSRTLSGGTIGSYHEDNSLYKKRDEVSTVATETSSTGSSLDTDTEESDNHHQHHQQAVVWARVILMSAAALYATSFSLVKLMGESDIPVGMSAAIRFGMAAVVTSPWLLAPSSKESSSRDAWSATKLGFQVGFLNCIGYVSQAIGLETTPASVSAFLCAMAVVVVPFLDLWSGKRLMGRQWTGALLALAGVAFLELGHGFTGSWNVQDFASMVQPFAFGLGFSRLEDAMHKYPTEGKRSTAAQIMAVFLGCCVYTAVAETNNVPRILVYLSDPATVAMLFWTGVIASAFSVYLESVALKTLTAAETTLLLSTEPLWGALWASLFLGEHLGLDTLSGGLLILAGCLYSNLGWTKLKNLALGKFGGTTVASSSSESFPFIEDPAHV</sequence>